<accession>A0ABP7INU0</accession>
<evidence type="ECO:0000313" key="2">
    <source>
        <dbReference type="Proteomes" id="UP001501821"/>
    </source>
</evidence>
<name>A0ABP7INU0_9ACTN</name>
<comment type="caution">
    <text evidence="1">The sequence shown here is derived from an EMBL/GenBank/DDBJ whole genome shotgun (WGS) entry which is preliminary data.</text>
</comment>
<protein>
    <submittedName>
        <fullName evidence="1">Uncharacterized protein</fullName>
    </submittedName>
</protein>
<dbReference type="Proteomes" id="UP001501821">
    <property type="component" value="Unassembled WGS sequence"/>
</dbReference>
<dbReference type="RefSeq" id="WP_344775972.1">
    <property type="nucleotide sequence ID" value="NZ_BAABAH010000008.1"/>
</dbReference>
<reference evidence="2" key="1">
    <citation type="journal article" date="2019" name="Int. J. Syst. Evol. Microbiol.">
        <title>The Global Catalogue of Microorganisms (GCM) 10K type strain sequencing project: providing services to taxonomists for standard genome sequencing and annotation.</title>
        <authorList>
            <consortium name="The Broad Institute Genomics Platform"/>
            <consortium name="The Broad Institute Genome Sequencing Center for Infectious Disease"/>
            <person name="Wu L."/>
            <person name="Ma J."/>
        </authorList>
    </citation>
    <scope>NUCLEOTIDE SEQUENCE [LARGE SCALE GENOMIC DNA]</scope>
    <source>
        <strain evidence="2">JCM 16953</strain>
    </source>
</reference>
<evidence type="ECO:0000313" key="1">
    <source>
        <dbReference type="EMBL" id="GAA3822851.1"/>
    </source>
</evidence>
<sequence>MTTTTVTLDDLTVEVCCLADHEAGRSDRAARQSWLHGRVHVVERSDAPPLLIPGCEHLNEATVAEAVHRYRLHQVA</sequence>
<keyword evidence="2" id="KW-1185">Reference proteome</keyword>
<proteinExistence type="predicted"/>
<gene>
    <name evidence="1" type="ORF">GCM10022242_25520</name>
</gene>
<organism evidence="1 2">
    <name type="scientific">Nocardioides panacisoli</name>
    <dbReference type="NCBI Taxonomy" id="627624"/>
    <lineage>
        <taxon>Bacteria</taxon>
        <taxon>Bacillati</taxon>
        <taxon>Actinomycetota</taxon>
        <taxon>Actinomycetes</taxon>
        <taxon>Propionibacteriales</taxon>
        <taxon>Nocardioidaceae</taxon>
        <taxon>Nocardioides</taxon>
    </lineage>
</organism>
<dbReference type="EMBL" id="BAABAH010000008">
    <property type="protein sequence ID" value="GAA3822851.1"/>
    <property type="molecule type" value="Genomic_DNA"/>
</dbReference>